<evidence type="ECO:0000256" key="5">
    <source>
        <dbReference type="RuleBase" id="RU367124"/>
    </source>
</evidence>
<comment type="caution">
    <text evidence="7">The sequence shown here is derived from an EMBL/GenBank/DDBJ whole genome shotgun (WGS) entry which is preliminary data.</text>
</comment>
<evidence type="ECO:0000256" key="3">
    <source>
        <dbReference type="ARBA" id="ARBA00022525"/>
    </source>
</evidence>
<keyword evidence="4 5" id="KW-0732">Signal</keyword>
<comment type="similarity">
    <text evidence="2 5">Belongs to the RxLR effector family.</text>
</comment>
<evidence type="ECO:0000313" key="8">
    <source>
        <dbReference type="Proteomes" id="UP000704712"/>
    </source>
</evidence>
<organism evidence="7 8">
    <name type="scientific">Phytophthora infestans</name>
    <name type="common">Potato late blight agent</name>
    <name type="synonym">Botrytis infestans</name>
    <dbReference type="NCBI Taxonomy" id="4787"/>
    <lineage>
        <taxon>Eukaryota</taxon>
        <taxon>Sar</taxon>
        <taxon>Stramenopiles</taxon>
        <taxon>Oomycota</taxon>
        <taxon>Peronosporomycetes</taxon>
        <taxon>Peronosporales</taxon>
        <taxon>Peronosporaceae</taxon>
        <taxon>Phytophthora</taxon>
    </lineage>
</organism>
<feature type="signal peptide" evidence="5">
    <location>
        <begin position="1"/>
        <end position="18"/>
    </location>
</feature>
<feature type="region of interest" description="Disordered" evidence="6">
    <location>
        <begin position="45"/>
        <end position="69"/>
    </location>
</feature>
<evidence type="ECO:0000256" key="4">
    <source>
        <dbReference type="ARBA" id="ARBA00022729"/>
    </source>
</evidence>
<dbReference type="OMA" id="RSPMSRN"/>
<evidence type="ECO:0000256" key="2">
    <source>
        <dbReference type="ARBA" id="ARBA00010400"/>
    </source>
</evidence>
<evidence type="ECO:0000256" key="1">
    <source>
        <dbReference type="ARBA" id="ARBA00004613"/>
    </source>
</evidence>
<comment type="domain">
    <text evidence="5">The RxLR-dEER motif acts to carry the protein into the host cell cytoplasm through binding to cell surface phosphatidylinositol-3-phosphate.</text>
</comment>
<proteinExistence type="inferred from homology"/>
<gene>
    <name evidence="7" type="ORF">GN958_ATG07387</name>
</gene>
<dbReference type="AlphaFoldDB" id="A0A8S9UZ84"/>
<reference evidence="7" key="1">
    <citation type="submission" date="2020-03" db="EMBL/GenBank/DDBJ databases">
        <title>Hybrid Assembly of Korean Phytophthora infestans isolates.</title>
        <authorList>
            <person name="Prokchorchik M."/>
            <person name="Lee Y."/>
            <person name="Seo J."/>
            <person name="Cho J.-H."/>
            <person name="Park Y.-E."/>
            <person name="Jang D.-C."/>
            <person name="Im J.-S."/>
            <person name="Choi J.-G."/>
            <person name="Park H.-J."/>
            <person name="Lee G.-B."/>
            <person name="Lee Y.-G."/>
            <person name="Hong S.-Y."/>
            <person name="Cho K."/>
            <person name="Sohn K.H."/>
        </authorList>
    </citation>
    <scope>NUCLEOTIDE SEQUENCE</scope>
    <source>
        <strain evidence="7">KR_2_A2</strain>
    </source>
</reference>
<dbReference type="Proteomes" id="UP000704712">
    <property type="component" value="Unassembled WGS sequence"/>
</dbReference>
<keyword evidence="3 5" id="KW-0964">Secreted</keyword>
<comment type="function">
    <text evidence="5">Effector that suppresses plant defense responses during pathogen infection.</text>
</comment>
<comment type="subcellular location">
    <subcellularLocation>
        <location evidence="1 5">Secreted</location>
    </subcellularLocation>
</comment>
<protein>
    <recommendedName>
        <fullName evidence="5">RxLR effector protein</fullName>
    </recommendedName>
</protein>
<evidence type="ECO:0000256" key="6">
    <source>
        <dbReference type="SAM" id="MobiDB-lite"/>
    </source>
</evidence>
<accession>A0A8S9UZ84</accession>
<evidence type="ECO:0000313" key="7">
    <source>
        <dbReference type="EMBL" id="KAF4143428.1"/>
    </source>
</evidence>
<dbReference type="InterPro" id="IPR031825">
    <property type="entry name" value="RXLR"/>
</dbReference>
<sequence length="123" mass="13325">MRQFAVLLIIAAFALVLGSHGISAAAANGQAKLPTMTTPDVPSYVRSLKSKSDGDSTHKLRGTENKSVQDEERGLFSNLKVKGLLGLGVNKFLSKGQQEAYYKAFLEKMAARLVKKEKARSKA</sequence>
<feature type="chain" id="PRO_5035800559" description="RxLR effector protein" evidence="5">
    <location>
        <begin position="19"/>
        <end position="123"/>
    </location>
</feature>
<dbReference type="EMBL" id="JAACNO010001017">
    <property type="protein sequence ID" value="KAF4143428.1"/>
    <property type="molecule type" value="Genomic_DNA"/>
</dbReference>
<name>A0A8S9UZ84_PHYIN</name>
<dbReference type="Pfam" id="PF16810">
    <property type="entry name" value="RXLR"/>
    <property type="match status" value="1"/>
</dbReference>
<feature type="compositionally biased region" description="Basic and acidic residues" evidence="6">
    <location>
        <begin position="50"/>
        <end position="69"/>
    </location>
</feature>